<dbReference type="PANTHER" id="PTHR43712:SF2">
    <property type="entry name" value="O-METHYLTRANSFERASE CICE"/>
    <property type="match status" value="1"/>
</dbReference>
<evidence type="ECO:0000256" key="2">
    <source>
        <dbReference type="ARBA" id="ARBA00022679"/>
    </source>
</evidence>
<dbReference type="InterPro" id="IPR029063">
    <property type="entry name" value="SAM-dependent_MTases_sf"/>
</dbReference>
<dbReference type="PROSITE" id="PS51683">
    <property type="entry name" value="SAM_OMT_II"/>
    <property type="match status" value="1"/>
</dbReference>
<feature type="domain" description="O-methyltransferase dimerisation" evidence="5">
    <location>
        <begin position="19"/>
        <end position="90"/>
    </location>
</feature>
<keyword evidence="1" id="KW-0489">Methyltransferase</keyword>
<dbReference type="KEGG" id="kphy:AOZ06_32135"/>
<name>A0A0N9HUF7_9PSEU</name>
<dbReference type="Gene3D" id="1.10.10.10">
    <property type="entry name" value="Winged helix-like DNA-binding domain superfamily/Winged helix DNA-binding domain"/>
    <property type="match status" value="1"/>
</dbReference>
<dbReference type="Pfam" id="PF08100">
    <property type="entry name" value="Dimerisation"/>
    <property type="match status" value="1"/>
</dbReference>
<evidence type="ECO:0000259" key="4">
    <source>
        <dbReference type="Pfam" id="PF00891"/>
    </source>
</evidence>
<proteinExistence type="predicted"/>
<organism evidence="6 7">
    <name type="scientific">Kibdelosporangium phytohabitans</name>
    <dbReference type="NCBI Taxonomy" id="860235"/>
    <lineage>
        <taxon>Bacteria</taxon>
        <taxon>Bacillati</taxon>
        <taxon>Actinomycetota</taxon>
        <taxon>Actinomycetes</taxon>
        <taxon>Pseudonocardiales</taxon>
        <taxon>Pseudonocardiaceae</taxon>
        <taxon>Kibdelosporangium</taxon>
    </lineage>
</organism>
<evidence type="ECO:0000259" key="5">
    <source>
        <dbReference type="Pfam" id="PF08100"/>
    </source>
</evidence>
<dbReference type="GO" id="GO:0032259">
    <property type="term" value="P:methylation"/>
    <property type="evidence" value="ECO:0007669"/>
    <property type="project" value="UniProtKB-KW"/>
</dbReference>
<dbReference type="CDD" id="cd02440">
    <property type="entry name" value="AdoMet_MTases"/>
    <property type="match status" value="1"/>
</dbReference>
<dbReference type="EMBL" id="CP012752">
    <property type="protein sequence ID" value="ALG10920.1"/>
    <property type="molecule type" value="Genomic_DNA"/>
</dbReference>
<evidence type="ECO:0000256" key="1">
    <source>
        <dbReference type="ARBA" id="ARBA00022603"/>
    </source>
</evidence>
<dbReference type="InterPro" id="IPR036388">
    <property type="entry name" value="WH-like_DNA-bd_sf"/>
</dbReference>
<dbReference type="InterPro" id="IPR001077">
    <property type="entry name" value="COMT_C"/>
</dbReference>
<dbReference type="Gene3D" id="3.40.50.150">
    <property type="entry name" value="Vaccinia Virus protein VP39"/>
    <property type="match status" value="1"/>
</dbReference>
<evidence type="ECO:0000256" key="3">
    <source>
        <dbReference type="ARBA" id="ARBA00022691"/>
    </source>
</evidence>
<evidence type="ECO:0008006" key="8">
    <source>
        <dbReference type="Google" id="ProtNLM"/>
    </source>
</evidence>
<feature type="domain" description="O-methyltransferase C-terminal" evidence="4">
    <location>
        <begin position="121"/>
        <end position="321"/>
    </location>
</feature>
<dbReference type="RefSeq" id="WP_054292822.1">
    <property type="nucleotide sequence ID" value="NZ_CP012752.1"/>
</dbReference>
<reference evidence="6 7" key="1">
    <citation type="submission" date="2015-07" db="EMBL/GenBank/DDBJ databases">
        <title>Genome sequencing of Kibdelosporangium phytohabitans.</title>
        <authorList>
            <person name="Qin S."/>
            <person name="Xing K."/>
        </authorList>
    </citation>
    <scope>NUCLEOTIDE SEQUENCE [LARGE SCALE GENOMIC DNA]</scope>
    <source>
        <strain evidence="6 7">KLBMP1111</strain>
    </source>
</reference>
<dbReference type="AlphaFoldDB" id="A0A0N9HUF7"/>
<dbReference type="STRING" id="860235.AOZ06_32135"/>
<protein>
    <recommendedName>
        <fullName evidence="8">O-methyltransferase domain-containing protein</fullName>
    </recommendedName>
</protein>
<accession>A0A0N9HUF7</accession>
<evidence type="ECO:0000313" key="6">
    <source>
        <dbReference type="EMBL" id="ALG10920.1"/>
    </source>
</evidence>
<keyword evidence="2" id="KW-0808">Transferase</keyword>
<gene>
    <name evidence="6" type="ORF">AOZ06_32135</name>
</gene>
<dbReference type="SUPFAM" id="SSF53335">
    <property type="entry name" value="S-adenosyl-L-methionine-dependent methyltransferases"/>
    <property type="match status" value="1"/>
</dbReference>
<dbReference type="InterPro" id="IPR036390">
    <property type="entry name" value="WH_DNA-bd_sf"/>
</dbReference>
<dbReference type="GO" id="GO:0046983">
    <property type="term" value="F:protein dimerization activity"/>
    <property type="evidence" value="ECO:0007669"/>
    <property type="project" value="InterPro"/>
</dbReference>
<dbReference type="Pfam" id="PF00891">
    <property type="entry name" value="Methyltransf_2"/>
    <property type="match status" value="1"/>
</dbReference>
<dbReference type="PIRSF" id="PIRSF005739">
    <property type="entry name" value="O-mtase"/>
    <property type="match status" value="1"/>
</dbReference>
<dbReference type="InterPro" id="IPR012967">
    <property type="entry name" value="COMT_dimerisation"/>
</dbReference>
<dbReference type="GO" id="GO:0008171">
    <property type="term" value="F:O-methyltransferase activity"/>
    <property type="evidence" value="ECO:0007669"/>
    <property type="project" value="InterPro"/>
</dbReference>
<keyword evidence="7" id="KW-1185">Reference proteome</keyword>
<dbReference type="Proteomes" id="UP000063699">
    <property type="component" value="Chromosome"/>
</dbReference>
<dbReference type="PANTHER" id="PTHR43712">
    <property type="entry name" value="PUTATIVE (AFU_ORTHOLOGUE AFUA_4G14580)-RELATED"/>
    <property type="match status" value="1"/>
</dbReference>
<evidence type="ECO:0000313" key="7">
    <source>
        <dbReference type="Proteomes" id="UP000063699"/>
    </source>
</evidence>
<sequence length="346" mass="38104">MADQWDGASGGVNPAQQLMSYARGYMSSQIVGAAARLKLAEHLADGPLTSAELAGKLGADVEGTRRLLRAAASIGLVERLADDRFGETTMTTLLRPGPRSLSSFVLSFTSPGLYRPLEQMHNVVLDGHSHTSDVLGKGLWEYYKENPEESTWFAETMSEQSEFAADIVVPRLDVKDVKRIVDVGGSHGVLLSRVLEANPHTTGVLFDLPEVVERAKDFVGRRGLLDRVEFVPGSFLEELPKGGDLYLLKSILCDWDDDSCVRVLSNFREAAEPGTPLVVSDWLLPEQPDTFLDITNLGLLAYTDGKVRTEAQYRELFDRAGVELERITTASDNWLQVTLLEARRPA</sequence>
<dbReference type="SUPFAM" id="SSF46785">
    <property type="entry name" value="Winged helix' DNA-binding domain"/>
    <property type="match status" value="1"/>
</dbReference>
<keyword evidence="3" id="KW-0949">S-adenosyl-L-methionine</keyword>
<dbReference type="InterPro" id="IPR016461">
    <property type="entry name" value="COMT-like"/>
</dbReference>
<dbReference type="OrthoDB" id="3804952at2"/>